<dbReference type="GO" id="GO:0008902">
    <property type="term" value="F:hydroxymethylpyrimidine kinase activity"/>
    <property type="evidence" value="ECO:0007669"/>
    <property type="project" value="UniProtKB-EC"/>
</dbReference>
<evidence type="ECO:0000256" key="4">
    <source>
        <dbReference type="ARBA" id="ARBA00009879"/>
    </source>
</evidence>
<protein>
    <recommendedName>
        <fullName evidence="7">Hydroxymethylpyrimidine/phosphomethylpyrimidine kinase</fullName>
        <ecNumber evidence="5">2.7.1.49</ecNumber>
        <ecNumber evidence="6">2.7.4.7</ecNumber>
    </recommendedName>
    <alternativeName>
        <fullName evidence="14">Hydroxymethylpyrimidine kinase</fullName>
    </alternativeName>
    <alternativeName>
        <fullName evidence="15">Hydroxymethylpyrimidine phosphate kinase</fullName>
    </alternativeName>
</protein>
<comment type="pathway">
    <text evidence="3">Cofactor biosynthesis; thiamine diphosphate biosynthesis; 4-amino-2-methyl-5-diphosphomethylpyrimidine from 5-amino-1-(5-phospho-D-ribosyl)imidazole: step 3/3.</text>
</comment>
<evidence type="ECO:0000256" key="11">
    <source>
        <dbReference type="ARBA" id="ARBA00022840"/>
    </source>
</evidence>
<dbReference type="Proteomes" id="UP000297900">
    <property type="component" value="Unassembled WGS sequence"/>
</dbReference>
<evidence type="ECO:0000256" key="5">
    <source>
        <dbReference type="ARBA" id="ARBA00012135"/>
    </source>
</evidence>
<organism evidence="17 18">
    <name type="scientific">Cohnella luojiensis</name>
    <dbReference type="NCBI Taxonomy" id="652876"/>
    <lineage>
        <taxon>Bacteria</taxon>
        <taxon>Bacillati</taxon>
        <taxon>Bacillota</taxon>
        <taxon>Bacilli</taxon>
        <taxon>Bacillales</taxon>
        <taxon>Paenibacillaceae</taxon>
        <taxon>Cohnella</taxon>
    </lineage>
</organism>
<evidence type="ECO:0000259" key="16">
    <source>
        <dbReference type="Pfam" id="PF08543"/>
    </source>
</evidence>
<dbReference type="EC" id="2.7.4.7" evidence="6"/>
<dbReference type="GO" id="GO:0005829">
    <property type="term" value="C:cytosol"/>
    <property type="evidence" value="ECO:0007669"/>
    <property type="project" value="TreeGrafter"/>
</dbReference>
<keyword evidence="10 17" id="KW-0418">Kinase</keyword>
<dbReference type="FunFam" id="3.40.1190.20:FF:000003">
    <property type="entry name" value="Phosphomethylpyrimidine kinase ThiD"/>
    <property type="match status" value="1"/>
</dbReference>
<dbReference type="InterPro" id="IPR004399">
    <property type="entry name" value="HMP/HMP-P_kinase_dom"/>
</dbReference>
<keyword evidence="18" id="KW-1185">Reference proteome</keyword>
<dbReference type="InterPro" id="IPR029056">
    <property type="entry name" value="Ribokinase-like"/>
</dbReference>
<evidence type="ECO:0000256" key="9">
    <source>
        <dbReference type="ARBA" id="ARBA00022741"/>
    </source>
</evidence>
<comment type="catalytic activity">
    <reaction evidence="2">
        <text>4-amino-2-methyl-5-(phosphooxymethyl)pyrimidine + ATP = 4-amino-2-methyl-5-(diphosphooxymethyl)pyrimidine + ADP</text>
        <dbReference type="Rhea" id="RHEA:19893"/>
        <dbReference type="ChEBI" id="CHEBI:30616"/>
        <dbReference type="ChEBI" id="CHEBI:57841"/>
        <dbReference type="ChEBI" id="CHEBI:58354"/>
        <dbReference type="ChEBI" id="CHEBI:456216"/>
        <dbReference type="EC" id="2.7.4.7"/>
    </reaction>
</comment>
<proteinExistence type="inferred from homology"/>
<dbReference type="PANTHER" id="PTHR20858:SF17">
    <property type="entry name" value="HYDROXYMETHYLPYRIMIDINE_PHOSPHOMETHYLPYRIMIDINE KINASE THI20-RELATED"/>
    <property type="match status" value="1"/>
</dbReference>
<evidence type="ECO:0000256" key="7">
    <source>
        <dbReference type="ARBA" id="ARBA00019161"/>
    </source>
</evidence>
<dbReference type="NCBIfam" id="TIGR00097">
    <property type="entry name" value="HMP-P_kinase"/>
    <property type="match status" value="1"/>
</dbReference>
<evidence type="ECO:0000256" key="3">
    <source>
        <dbReference type="ARBA" id="ARBA00004769"/>
    </source>
</evidence>
<dbReference type="EC" id="2.7.1.49" evidence="5"/>
<keyword evidence="9" id="KW-0547">Nucleotide-binding</keyword>
<keyword evidence="8 17" id="KW-0808">Transferase</keyword>
<reference evidence="17 18" key="1">
    <citation type="submission" date="2019-03" db="EMBL/GenBank/DDBJ databases">
        <title>Cohnella endophytica sp. nov., a novel endophytic bacterium isolated from bark of Sonneratia apetala.</title>
        <authorList>
            <person name="Tuo L."/>
        </authorList>
    </citation>
    <scope>NUCLEOTIDE SEQUENCE [LARGE SCALE GENOMIC DNA]</scope>
    <source>
        <strain evidence="17 18">CCTCC AB 208254</strain>
    </source>
</reference>
<evidence type="ECO:0000256" key="12">
    <source>
        <dbReference type="ARBA" id="ARBA00022977"/>
    </source>
</evidence>
<dbReference type="InterPro" id="IPR013749">
    <property type="entry name" value="PM/HMP-P_kinase-1"/>
</dbReference>
<accession>A0A4Y8M221</accession>
<evidence type="ECO:0000256" key="14">
    <source>
        <dbReference type="ARBA" id="ARBA00042102"/>
    </source>
</evidence>
<dbReference type="SUPFAM" id="SSF53613">
    <property type="entry name" value="Ribokinase-like"/>
    <property type="match status" value="1"/>
</dbReference>
<comment type="catalytic activity">
    <reaction evidence="1">
        <text>4-amino-5-hydroxymethyl-2-methylpyrimidine + ATP = 4-amino-2-methyl-5-(phosphooxymethyl)pyrimidine + ADP + H(+)</text>
        <dbReference type="Rhea" id="RHEA:23096"/>
        <dbReference type="ChEBI" id="CHEBI:15378"/>
        <dbReference type="ChEBI" id="CHEBI:16892"/>
        <dbReference type="ChEBI" id="CHEBI:30616"/>
        <dbReference type="ChEBI" id="CHEBI:58354"/>
        <dbReference type="ChEBI" id="CHEBI:456216"/>
        <dbReference type="EC" id="2.7.1.49"/>
    </reaction>
</comment>
<evidence type="ECO:0000256" key="1">
    <source>
        <dbReference type="ARBA" id="ARBA00000151"/>
    </source>
</evidence>
<dbReference type="AlphaFoldDB" id="A0A4Y8M221"/>
<dbReference type="GO" id="GO:0008972">
    <property type="term" value="F:phosphomethylpyrimidine kinase activity"/>
    <property type="evidence" value="ECO:0007669"/>
    <property type="project" value="UniProtKB-EC"/>
</dbReference>
<comment type="pathway">
    <text evidence="13">Cofactor biosynthesis; thiamine diphosphate biosynthesis; 4-amino-2-methyl-5-diphosphomethylpyrimidine from 5-amino-1-(5-phospho-D-ribosyl)imidazole: step 2/3.</text>
</comment>
<evidence type="ECO:0000313" key="17">
    <source>
        <dbReference type="EMBL" id="TFE28215.1"/>
    </source>
</evidence>
<comment type="similarity">
    <text evidence="4">Belongs to the ThiD family.</text>
</comment>
<sequence length="280" mass="29441">METVYPSRHPLALTIAGSDSGGGAGIQADLKTFQELGVYGMSVITAITAQNSLGVQRIEPLSPAMVEEQLESVLSDIGTDAVKTGMLPTRAHVETVAASFRRHKVKNLVIDPVWSAKDGTTLMGNDAFNAMKELLLPMADIVTPNLPEACLLLSLHEADVRTVGDMEQMVRALLALGPRHVFLKGGHLDGAKAIDVFVGADWSDETRLLSGPRYSTAHTHGTGCTTASAVAAMLAKGHSAEAACRFAKTFVSTAIAAAFPLGGGTGSLWHAAHRETGRDS</sequence>
<dbReference type="OrthoDB" id="9810880at2"/>
<keyword evidence="12" id="KW-0784">Thiamine biosynthesis</keyword>
<evidence type="ECO:0000256" key="10">
    <source>
        <dbReference type="ARBA" id="ARBA00022777"/>
    </source>
</evidence>
<evidence type="ECO:0000313" key="18">
    <source>
        <dbReference type="Proteomes" id="UP000297900"/>
    </source>
</evidence>
<comment type="caution">
    <text evidence="17">The sequence shown here is derived from an EMBL/GenBank/DDBJ whole genome shotgun (WGS) entry which is preliminary data.</text>
</comment>
<name>A0A4Y8M221_9BACL</name>
<dbReference type="Pfam" id="PF08543">
    <property type="entry name" value="Phos_pyr_kin"/>
    <property type="match status" value="1"/>
</dbReference>
<evidence type="ECO:0000256" key="13">
    <source>
        <dbReference type="ARBA" id="ARBA00037917"/>
    </source>
</evidence>
<keyword evidence="11" id="KW-0067">ATP-binding</keyword>
<evidence type="ECO:0000256" key="2">
    <source>
        <dbReference type="ARBA" id="ARBA00000565"/>
    </source>
</evidence>
<dbReference type="PANTHER" id="PTHR20858">
    <property type="entry name" value="PHOSPHOMETHYLPYRIMIDINE KINASE"/>
    <property type="match status" value="1"/>
</dbReference>
<dbReference type="GO" id="GO:0009228">
    <property type="term" value="P:thiamine biosynthetic process"/>
    <property type="evidence" value="ECO:0007669"/>
    <property type="project" value="UniProtKB-KW"/>
</dbReference>
<dbReference type="EMBL" id="SOMN01000007">
    <property type="protein sequence ID" value="TFE28215.1"/>
    <property type="molecule type" value="Genomic_DNA"/>
</dbReference>
<dbReference type="CDD" id="cd01169">
    <property type="entry name" value="HMPP_kinase"/>
    <property type="match status" value="1"/>
</dbReference>
<dbReference type="Gene3D" id="3.40.1190.20">
    <property type="match status" value="1"/>
</dbReference>
<dbReference type="RefSeq" id="WP_135151722.1">
    <property type="nucleotide sequence ID" value="NZ_SOMN01000007.1"/>
</dbReference>
<gene>
    <name evidence="17" type="primary">thiD</name>
    <name evidence="17" type="ORF">E2980_07720</name>
</gene>
<evidence type="ECO:0000256" key="8">
    <source>
        <dbReference type="ARBA" id="ARBA00022679"/>
    </source>
</evidence>
<evidence type="ECO:0000256" key="6">
    <source>
        <dbReference type="ARBA" id="ARBA00012963"/>
    </source>
</evidence>
<evidence type="ECO:0000256" key="15">
    <source>
        <dbReference type="ARBA" id="ARBA00043176"/>
    </source>
</evidence>
<feature type="domain" description="Pyridoxamine kinase/Phosphomethylpyrimidine kinase" evidence="16">
    <location>
        <begin position="19"/>
        <end position="268"/>
    </location>
</feature>
<dbReference type="GO" id="GO:0005524">
    <property type="term" value="F:ATP binding"/>
    <property type="evidence" value="ECO:0007669"/>
    <property type="project" value="UniProtKB-KW"/>
</dbReference>